<keyword evidence="3" id="KW-0486">Methionine biosynthesis</keyword>
<organism evidence="6 7">
    <name type="scientific">Pseudomonas mangiferae</name>
    <dbReference type="NCBI Taxonomy" id="2593654"/>
    <lineage>
        <taxon>Bacteria</taxon>
        <taxon>Pseudomonadati</taxon>
        <taxon>Pseudomonadota</taxon>
        <taxon>Gammaproteobacteria</taxon>
        <taxon>Pseudomonadales</taxon>
        <taxon>Pseudomonadaceae</taxon>
        <taxon>Pseudomonas</taxon>
    </lineage>
</organism>
<dbReference type="InterPro" id="IPR006234">
    <property type="entry name" value="O-succ-hSer_sulfhydrylase"/>
</dbReference>
<dbReference type="InterPro" id="IPR000277">
    <property type="entry name" value="Cys/Met-Metab_PyrdxlP-dep_enz"/>
</dbReference>
<dbReference type="UniPathway" id="UPA00051">
    <property type="reaction ID" value="UER00449"/>
</dbReference>
<dbReference type="InterPro" id="IPR015424">
    <property type="entry name" value="PyrdxlP-dep_Trfase"/>
</dbReference>
<dbReference type="RefSeq" id="WP_143487102.1">
    <property type="nucleotide sequence ID" value="NZ_VJOY01000003.1"/>
</dbReference>
<comment type="catalytic activity">
    <reaction evidence="3">
        <text>O-succinyl-L-homoserine + hydrogen sulfide = L-homocysteine + succinate</text>
        <dbReference type="Rhea" id="RHEA:27826"/>
        <dbReference type="ChEBI" id="CHEBI:29919"/>
        <dbReference type="ChEBI" id="CHEBI:30031"/>
        <dbReference type="ChEBI" id="CHEBI:57661"/>
        <dbReference type="ChEBI" id="CHEBI:58199"/>
    </reaction>
</comment>
<dbReference type="PANTHER" id="PTHR11808">
    <property type="entry name" value="TRANS-SULFURATION ENZYME FAMILY MEMBER"/>
    <property type="match status" value="1"/>
</dbReference>
<dbReference type="CDD" id="cd00614">
    <property type="entry name" value="CGS_like"/>
    <property type="match status" value="1"/>
</dbReference>
<sequence>MSNDWQAGRLDSDLQGAAFDTLAVRAGQRRGPEGEHGEALFPTSSYVFRSAADAAARFAGDVPGNVYSRYTNPTVRTFEERIAALEGAEQAVATASGMSAILALVMGLCSAGDHVLVSRSVFGSTISLFEKYLKRFGIQVDYPPLVDLDAWRAGLKPNTRLLFVESPSNPLAELADIAALAELAHAHGALLAVDNCFCTPALQRPLALGADLVVHSATKYIDGQGRSMGGVVAGRSELTKEVVGFLRTAGPTLSPFNAWIFLKGLETLRVRMQAHCASAQRLAEWLEGQPGIRRVYYAGLPSHPQHDLARRQQSGFGAVVSFEVDGDRDAAWRFIDATRMISITTNLGDTKTTIAHPATTSHGRLSAEERANAGIGDNLIRVAVGLEDVADIQADLALGLAAL</sequence>
<evidence type="ECO:0000256" key="3">
    <source>
        <dbReference type="HAMAP-Rule" id="MF_02056"/>
    </source>
</evidence>
<dbReference type="GO" id="GO:0030170">
    <property type="term" value="F:pyridoxal phosphate binding"/>
    <property type="evidence" value="ECO:0007669"/>
    <property type="project" value="UniProtKB-UniRule"/>
</dbReference>
<dbReference type="InterPro" id="IPR015421">
    <property type="entry name" value="PyrdxlP-dep_Trfase_major"/>
</dbReference>
<feature type="modified residue" description="N6-(pyridoxal phosphate)lysine" evidence="3 4">
    <location>
        <position position="219"/>
    </location>
</feature>
<comment type="subunit">
    <text evidence="3">Homotetramer.</text>
</comment>
<dbReference type="GO" id="GO:0019346">
    <property type="term" value="P:transsulfuration"/>
    <property type="evidence" value="ECO:0007669"/>
    <property type="project" value="InterPro"/>
</dbReference>
<dbReference type="PROSITE" id="PS00868">
    <property type="entry name" value="CYS_MET_METAB_PP"/>
    <property type="match status" value="1"/>
</dbReference>
<dbReference type="Proteomes" id="UP000315235">
    <property type="component" value="Unassembled WGS sequence"/>
</dbReference>
<dbReference type="AlphaFoldDB" id="A0A553H1T8"/>
<reference evidence="6 7" key="1">
    <citation type="submission" date="2019-07" db="EMBL/GenBank/DDBJ databases">
        <title>Pseudomonas mangiferae sp. nov., isolated from bark of mango tree in Thailand.</title>
        <authorList>
            <person name="Srisuk N."/>
            <person name="Anurat P."/>
        </authorList>
    </citation>
    <scope>NUCLEOTIDE SEQUENCE [LARGE SCALE GENOMIC DNA]</scope>
    <source>
        <strain evidence="6 7">DMKU_BBB3-04</strain>
    </source>
</reference>
<dbReference type="PANTHER" id="PTHR11808:SF80">
    <property type="entry name" value="CYSTATHIONINE GAMMA-LYASE"/>
    <property type="match status" value="1"/>
</dbReference>
<evidence type="ECO:0000313" key="7">
    <source>
        <dbReference type="Proteomes" id="UP000315235"/>
    </source>
</evidence>
<dbReference type="EMBL" id="VJOY01000003">
    <property type="protein sequence ID" value="TRX75710.1"/>
    <property type="molecule type" value="Genomic_DNA"/>
</dbReference>
<dbReference type="NCBIfam" id="TIGR01325">
    <property type="entry name" value="O_suc_HS_sulf"/>
    <property type="match status" value="1"/>
</dbReference>
<dbReference type="FunFam" id="3.90.1150.10:FF:000033">
    <property type="entry name" value="Cystathionine gamma-synthase"/>
    <property type="match status" value="1"/>
</dbReference>
<dbReference type="SUPFAM" id="SSF53383">
    <property type="entry name" value="PLP-dependent transferases"/>
    <property type="match status" value="1"/>
</dbReference>
<keyword evidence="7" id="KW-1185">Reference proteome</keyword>
<dbReference type="PIRSF" id="PIRSF001434">
    <property type="entry name" value="CGS"/>
    <property type="match status" value="1"/>
</dbReference>
<comment type="function">
    <text evidence="3">Catalyzes the formation of L-homocysteine from O-succinyl-L-homoserine (OSHS) and hydrogen sulfide.</text>
</comment>
<dbReference type="InterPro" id="IPR054542">
    <property type="entry name" value="Cys_met_metab_PP"/>
</dbReference>
<dbReference type="GO" id="GO:0016765">
    <property type="term" value="F:transferase activity, transferring alkyl or aryl (other than methyl) groups"/>
    <property type="evidence" value="ECO:0007669"/>
    <property type="project" value="UniProtKB-UniRule"/>
</dbReference>
<proteinExistence type="inferred from homology"/>
<evidence type="ECO:0000256" key="2">
    <source>
        <dbReference type="ARBA" id="ARBA00022898"/>
    </source>
</evidence>
<dbReference type="HAMAP" id="MF_02056">
    <property type="entry name" value="MetZ"/>
    <property type="match status" value="1"/>
</dbReference>
<comment type="caution">
    <text evidence="6">The sequence shown here is derived from an EMBL/GenBank/DDBJ whole genome shotgun (WGS) entry which is preliminary data.</text>
</comment>
<dbReference type="GO" id="GO:0016846">
    <property type="term" value="F:carbon-sulfur lyase activity"/>
    <property type="evidence" value="ECO:0007669"/>
    <property type="project" value="TreeGrafter"/>
</dbReference>
<accession>A0A553H1T8</accession>
<protein>
    <recommendedName>
        <fullName evidence="3">O-succinylhomoserine sulfhydrylase</fullName>
        <shortName evidence="3">OSH sulfhydrylase</shortName>
        <shortName evidence="3">OSHS sulfhydrylase</shortName>
        <ecNumber evidence="3">2.5.1.-</ecNumber>
    </recommendedName>
</protein>
<comment type="similarity">
    <text evidence="3">Belongs to the trans-sulfuration enzymes family. MetZ subfamily.</text>
</comment>
<comment type="cofactor">
    <cofactor evidence="1 3 5">
        <name>pyridoxal 5'-phosphate</name>
        <dbReference type="ChEBI" id="CHEBI:597326"/>
    </cofactor>
</comment>
<dbReference type="Pfam" id="PF01053">
    <property type="entry name" value="Cys_Met_Meta_PP"/>
    <property type="match status" value="1"/>
</dbReference>
<dbReference type="GO" id="GO:0071266">
    <property type="term" value="P:'de novo' L-methionine biosynthetic process"/>
    <property type="evidence" value="ECO:0007669"/>
    <property type="project" value="UniProtKB-UniRule"/>
</dbReference>
<dbReference type="GO" id="GO:0071268">
    <property type="term" value="P:homocysteine biosynthetic process"/>
    <property type="evidence" value="ECO:0007669"/>
    <property type="project" value="InterPro"/>
</dbReference>
<dbReference type="InterPro" id="IPR015422">
    <property type="entry name" value="PyrdxlP-dep_Trfase_small"/>
</dbReference>
<dbReference type="Gene3D" id="3.90.1150.10">
    <property type="entry name" value="Aspartate Aminotransferase, domain 1"/>
    <property type="match status" value="1"/>
</dbReference>
<name>A0A553H1T8_9PSED</name>
<keyword evidence="3" id="KW-0028">Amino-acid biosynthesis</keyword>
<dbReference type="NCBIfam" id="NF006003">
    <property type="entry name" value="PRK08133.1"/>
    <property type="match status" value="1"/>
</dbReference>
<comment type="pathway">
    <text evidence="3">Amino-acid biosynthesis; L-methionine biosynthesis via de novo pathway; L-homocysteine from O-succinyl-L-homoserine: step 1/1.</text>
</comment>
<keyword evidence="3" id="KW-0808">Transferase</keyword>
<dbReference type="GO" id="GO:0005737">
    <property type="term" value="C:cytoplasm"/>
    <property type="evidence" value="ECO:0007669"/>
    <property type="project" value="TreeGrafter"/>
</dbReference>
<dbReference type="OrthoDB" id="9805807at2"/>
<gene>
    <name evidence="3" type="primary">metZ</name>
    <name evidence="6" type="ORF">FM069_04545</name>
</gene>
<evidence type="ECO:0000313" key="6">
    <source>
        <dbReference type="EMBL" id="TRX75710.1"/>
    </source>
</evidence>
<evidence type="ECO:0000256" key="5">
    <source>
        <dbReference type="RuleBase" id="RU362118"/>
    </source>
</evidence>
<evidence type="ECO:0000256" key="1">
    <source>
        <dbReference type="ARBA" id="ARBA00001933"/>
    </source>
</evidence>
<dbReference type="Gene3D" id="3.40.640.10">
    <property type="entry name" value="Type I PLP-dependent aspartate aminotransferase-like (Major domain)"/>
    <property type="match status" value="1"/>
</dbReference>
<evidence type="ECO:0000256" key="4">
    <source>
        <dbReference type="PIRSR" id="PIRSR001434-2"/>
    </source>
</evidence>
<dbReference type="EC" id="2.5.1.-" evidence="3"/>
<dbReference type="FunFam" id="3.40.640.10:FF:000046">
    <property type="entry name" value="Cystathionine gamma-lyase"/>
    <property type="match status" value="1"/>
</dbReference>
<keyword evidence="2 3" id="KW-0663">Pyridoxal phosphate</keyword>